<sequence length="85" mass="9731">MYDITSWSSFTNVLSWMDSISEHGSPLIKIALVAHKIDLEDDRQVSVEEGQKLAETYNCLFFEASSRAGKNCAKVFTMEPYSWYI</sequence>
<dbReference type="EMBL" id="CASHTH010003689">
    <property type="protein sequence ID" value="CAI8047993.1"/>
    <property type="molecule type" value="Genomic_DNA"/>
</dbReference>
<dbReference type="GO" id="GO:0005525">
    <property type="term" value="F:GTP binding"/>
    <property type="evidence" value="ECO:0007669"/>
    <property type="project" value="UniProtKB-KW"/>
</dbReference>
<dbReference type="SMART" id="SM00175">
    <property type="entry name" value="RAB"/>
    <property type="match status" value="1"/>
</dbReference>
<dbReference type="InterPro" id="IPR050305">
    <property type="entry name" value="Small_GTPase_Rab"/>
</dbReference>
<organism evidence="5 6">
    <name type="scientific">Geodia barretti</name>
    <name type="common">Barrett's horny sponge</name>
    <dbReference type="NCBI Taxonomy" id="519541"/>
    <lineage>
        <taxon>Eukaryota</taxon>
        <taxon>Metazoa</taxon>
        <taxon>Porifera</taxon>
        <taxon>Demospongiae</taxon>
        <taxon>Heteroscleromorpha</taxon>
        <taxon>Tetractinellida</taxon>
        <taxon>Astrophorina</taxon>
        <taxon>Geodiidae</taxon>
        <taxon>Geodia</taxon>
    </lineage>
</organism>
<dbReference type="PANTHER" id="PTHR47980">
    <property type="entry name" value="LD44762P"/>
    <property type="match status" value="1"/>
</dbReference>
<dbReference type="PROSITE" id="PS51419">
    <property type="entry name" value="RAB"/>
    <property type="match status" value="1"/>
</dbReference>
<gene>
    <name evidence="5" type="ORF">GBAR_LOCUS26521</name>
</gene>
<reference evidence="5" key="1">
    <citation type="submission" date="2023-03" db="EMBL/GenBank/DDBJ databases">
        <authorList>
            <person name="Steffen K."/>
            <person name="Cardenas P."/>
        </authorList>
    </citation>
    <scope>NUCLEOTIDE SEQUENCE</scope>
</reference>
<keyword evidence="4" id="KW-0449">Lipoprotein</keyword>
<dbReference type="Proteomes" id="UP001174909">
    <property type="component" value="Unassembled WGS sequence"/>
</dbReference>
<keyword evidence="3" id="KW-0342">GTP-binding</keyword>
<evidence type="ECO:0000313" key="6">
    <source>
        <dbReference type="Proteomes" id="UP001174909"/>
    </source>
</evidence>
<name>A0AA35X786_GEOBA</name>
<comment type="caution">
    <text evidence="5">The sequence shown here is derived from an EMBL/GenBank/DDBJ whole genome shotgun (WGS) entry which is preliminary data.</text>
</comment>
<protein>
    <submittedName>
        <fullName evidence="5">Ras-related protein Rab-6A</fullName>
    </submittedName>
</protein>
<evidence type="ECO:0000256" key="4">
    <source>
        <dbReference type="ARBA" id="ARBA00023289"/>
    </source>
</evidence>
<evidence type="ECO:0000256" key="2">
    <source>
        <dbReference type="ARBA" id="ARBA00022741"/>
    </source>
</evidence>
<dbReference type="Gene3D" id="3.40.50.300">
    <property type="entry name" value="P-loop containing nucleotide triphosphate hydrolases"/>
    <property type="match status" value="1"/>
</dbReference>
<keyword evidence="4" id="KW-0636">Prenylation</keyword>
<dbReference type="PROSITE" id="PS51421">
    <property type="entry name" value="RAS"/>
    <property type="match status" value="1"/>
</dbReference>
<accession>A0AA35X786</accession>
<dbReference type="InterPro" id="IPR001806">
    <property type="entry name" value="Small_GTPase"/>
</dbReference>
<dbReference type="AlphaFoldDB" id="A0AA35X786"/>
<dbReference type="Pfam" id="PF00071">
    <property type="entry name" value="Ras"/>
    <property type="match status" value="1"/>
</dbReference>
<keyword evidence="6" id="KW-1185">Reference proteome</keyword>
<dbReference type="InterPro" id="IPR027417">
    <property type="entry name" value="P-loop_NTPase"/>
</dbReference>
<evidence type="ECO:0000313" key="5">
    <source>
        <dbReference type="EMBL" id="CAI8047993.1"/>
    </source>
</evidence>
<dbReference type="GO" id="GO:0003924">
    <property type="term" value="F:GTPase activity"/>
    <property type="evidence" value="ECO:0007669"/>
    <property type="project" value="InterPro"/>
</dbReference>
<evidence type="ECO:0000256" key="1">
    <source>
        <dbReference type="ARBA" id="ARBA00006270"/>
    </source>
</evidence>
<proteinExistence type="inferred from homology"/>
<keyword evidence="2" id="KW-0547">Nucleotide-binding</keyword>
<comment type="similarity">
    <text evidence="1">Belongs to the small GTPase superfamily. Rab family.</text>
</comment>
<evidence type="ECO:0000256" key="3">
    <source>
        <dbReference type="ARBA" id="ARBA00023134"/>
    </source>
</evidence>
<dbReference type="SUPFAM" id="SSF52540">
    <property type="entry name" value="P-loop containing nucleoside triphosphate hydrolases"/>
    <property type="match status" value="1"/>
</dbReference>